<protein>
    <submittedName>
        <fullName evidence="1">Uncharacterized protein</fullName>
    </submittedName>
</protein>
<dbReference type="EMBL" id="AWQX01000158">
    <property type="protein sequence ID" value="EST30573.1"/>
    <property type="molecule type" value="Genomic_DNA"/>
</dbReference>
<dbReference type="PATRIC" id="fig|1352936.5.peg.3737"/>
<reference evidence="1 2" key="1">
    <citation type="journal article" date="2014" name="Genome Announc.">
        <title>Draft Genome Sequence of Streptomyces roseochromogenes subsp. oscitans DS 12.976, Producer of the Aminocoumarin Antibiotic Clorobiocin.</title>
        <authorList>
            <person name="Ruckert C."/>
            <person name="Kalinowski J."/>
            <person name="Heide L."/>
            <person name="Apel A.K."/>
        </authorList>
    </citation>
    <scope>NUCLEOTIDE SEQUENCE [LARGE SCALE GENOMIC DNA]</scope>
    <source>
        <strain evidence="1 2">DS 12.976</strain>
    </source>
</reference>
<gene>
    <name evidence="1" type="ORF">M878_17810</name>
</gene>
<dbReference type="Proteomes" id="UP000017984">
    <property type="component" value="Chromosome"/>
</dbReference>
<organism evidence="1 2">
    <name type="scientific">Streptomyces roseochromogenus subsp. oscitans DS 12.976</name>
    <dbReference type="NCBI Taxonomy" id="1352936"/>
    <lineage>
        <taxon>Bacteria</taxon>
        <taxon>Bacillati</taxon>
        <taxon>Actinomycetota</taxon>
        <taxon>Actinomycetes</taxon>
        <taxon>Kitasatosporales</taxon>
        <taxon>Streptomycetaceae</taxon>
        <taxon>Streptomyces</taxon>
    </lineage>
</organism>
<evidence type="ECO:0000313" key="2">
    <source>
        <dbReference type="Proteomes" id="UP000017984"/>
    </source>
</evidence>
<evidence type="ECO:0000313" key="1">
    <source>
        <dbReference type="EMBL" id="EST30573.1"/>
    </source>
</evidence>
<dbReference type="STRING" id="1352936.M878_17810"/>
<dbReference type="HOGENOM" id="CLU_1420773_0_0_11"/>
<proteinExistence type="predicted"/>
<name>V6KEU8_STRRC</name>
<dbReference type="AlphaFoldDB" id="V6KEU8"/>
<sequence length="191" mass="21636">MTDFPVLWAASGTLARTLPWQIDPSRCPENYRTHIIITDRRVVITGFPDDDLLRDQVLWEAGRSQIACVERMRYSSVGGEAKVHFTDGSWCRLAPPNKRQYWPVLRHLVHPPELVPWDALTPRQRAYVESYLSSVSDRDSSVAPVVTRRPSGKFLIEVTTTQRVKPDLGVLKPFCFMSQAGGRGGFDPNDL</sequence>
<comment type="caution">
    <text evidence="1">The sequence shown here is derived from an EMBL/GenBank/DDBJ whole genome shotgun (WGS) entry which is preliminary data.</text>
</comment>
<accession>V6KEU8</accession>
<keyword evidence="2" id="KW-1185">Reference proteome</keyword>